<feature type="region of interest" description="Disordered" evidence="1">
    <location>
        <begin position="56"/>
        <end position="76"/>
    </location>
</feature>
<dbReference type="EMBL" id="LKAM01000011">
    <property type="protein sequence ID" value="KUM46410.1"/>
    <property type="molecule type" value="Genomic_DNA"/>
</dbReference>
<evidence type="ECO:0000313" key="2">
    <source>
        <dbReference type="EMBL" id="KUM46410.1"/>
    </source>
</evidence>
<name>A0A101LW37_PICGL</name>
<proteinExistence type="predicted"/>
<geneLocation type="mitochondrion" evidence="2"/>
<sequence>MIDILAWFESEMPPVSLIWGGSAVPLPAPGGSLYLNVQGHSGSVHHRLAQPSPIVEGSREVSMPRHPSASRGRRRRSKWWPSCGLCVMGSIYNTLSLGHLCTRPILRWGEGERDS</sequence>
<gene>
    <name evidence="2" type="ORF">ABT39_MTgene1509</name>
</gene>
<protein>
    <submittedName>
        <fullName evidence="2">Uncharacterized protein</fullName>
    </submittedName>
</protein>
<reference evidence="2" key="1">
    <citation type="journal article" date="2015" name="Genome Biol. Evol.">
        <title>Organellar Genomes of White Spruce (Picea glauca): Assembly and Annotation.</title>
        <authorList>
            <person name="Jackman S.D."/>
            <person name="Warren R.L."/>
            <person name="Gibb E.A."/>
            <person name="Vandervalk B.P."/>
            <person name="Mohamadi H."/>
            <person name="Chu J."/>
            <person name="Raymond A."/>
            <person name="Pleasance S."/>
            <person name="Coope R."/>
            <person name="Wildung M.R."/>
            <person name="Ritland C.E."/>
            <person name="Bousquet J."/>
            <person name="Jones S.J."/>
            <person name="Bohlmann J."/>
            <person name="Birol I."/>
        </authorList>
    </citation>
    <scope>NUCLEOTIDE SEQUENCE [LARGE SCALE GENOMIC DNA]</scope>
    <source>
        <tissue evidence="2">Flushing bud</tissue>
    </source>
</reference>
<accession>A0A101LW37</accession>
<comment type="caution">
    <text evidence="2">The sequence shown here is derived from an EMBL/GenBank/DDBJ whole genome shotgun (WGS) entry which is preliminary data.</text>
</comment>
<dbReference type="AlphaFoldDB" id="A0A101LW37"/>
<evidence type="ECO:0000256" key="1">
    <source>
        <dbReference type="SAM" id="MobiDB-lite"/>
    </source>
</evidence>
<organism evidence="2">
    <name type="scientific">Picea glauca</name>
    <name type="common">White spruce</name>
    <name type="synonym">Pinus glauca</name>
    <dbReference type="NCBI Taxonomy" id="3330"/>
    <lineage>
        <taxon>Eukaryota</taxon>
        <taxon>Viridiplantae</taxon>
        <taxon>Streptophyta</taxon>
        <taxon>Embryophyta</taxon>
        <taxon>Tracheophyta</taxon>
        <taxon>Spermatophyta</taxon>
        <taxon>Pinopsida</taxon>
        <taxon>Pinidae</taxon>
        <taxon>Conifers I</taxon>
        <taxon>Pinales</taxon>
        <taxon>Pinaceae</taxon>
        <taxon>Picea</taxon>
    </lineage>
</organism>
<keyword evidence="2" id="KW-0496">Mitochondrion</keyword>